<evidence type="ECO:0000313" key="1">
    <source>
        <dbReference type="EMBL" id="KAA1419846.1"/>
    </source>
</evidence>
<proteinExistence type="predicted"/>
<dbReference type="PANTHER" id="PTHR38460:SF1">
    <property type="entry name" value="TAUTOMERASE YOLI-RELATED"/>
    <property type="match status" value="1"/>
</dbReference>
<organism evidence="1 2">
    <name type="scientific">Mumia zhuanghuii</name>
    <dbReference type="NCBI Taxonomy" id="2585211"/>
    <lineage>
        <taxon>Bacteria</taxon>
        <taxon>Bacillati</taxon>
        <taxon>Actinomycetota</taxon>
        <taxon>Actinomycetes</taxon>
        <taxon>Propionibacteriales</taxon>
        <taxon>Nocardioidaceae</taxon>
        <taxon>Mumia</taxon>
    </lineage>
</organism>
<name>A0A5Q6RP51_9ACTN</name>
<dbReference type="OrthoDB" id="9804765at2"/>
<reference evidence="1 2" key="1">
    <citation type="submission" date="2019-09" db="EMBL/GenBank/DDBJ databases">
        <title>Mumia zhuanghuii sp. nov. isolated from the intestinal contents of plateau pika (Ochotona curzoniae) in the Qinghai-Tibet plateau of China.</title>
        <authorList>
            <person name="Tian Z."/>
        </authorList>
    </citation>
    <scope>NUCLEOTIDE SEQUENCE [LARGE SCALE GENOMIC DNA]</scope>
    <source>
        <strain evidence="2">350</strain>
    </source>
</reference>
<dbReference type="InterPro" id="IPR037479">
    <property type="entry name" value="Tauto_MSAD"/>
</dbReference>
<dbReference type="InterPro" id="IPR014347">
    <property type="entry name" value="Tautomerase/MIF_sf"/>
</dbReference>
<dbReference type="AlphaFoldDB" id="A0A5Q6RP51"/>
<dbReference type="Pfam" id="PF14552">
    <property type="entry name" value="Tautomerase_2"/>
    <property type="match status" value="1"/>
</dbReference>
<protein>
    <submittedName>
        <fullName evidence="1">Tautomerase family protein</fullName>
    </submittedName>
</protein>
<sequence length="131" mass="14573">MPAALIEVRRQYTDAQEVALIEAVHGALVAAFRIPSQDRTVRLVAHAPHRFACSPRLSEPERFTLVTVDCFAGRSVQAKRDLYLEIVDRLVALDIPRDHVTITLREAPAENWGIRGGRAACDVELGFKVDV</sequence>
<dbReference type="PANTHER" id="PTHR38460">
    <property type="entry name" value="TAUTOMERASE YOLI-RELATED"/>
    <property type="match status" value="1"/>
</dbReference>
<dbReference type="RefSeq" id="WP_149771069.1">
    <property type="nucleotide sequence ID" value="NZ_VDFQ02000006.1"/>
</dbReference>
<dbReference type="Proteomes" id="UP000307768">
    <property type="component" value="Unassembled WGS sequence"/>
</dbReference>
<dbReference type="Gene3D" id="3.30.429.10">
    <property type="entry name" value="Macrophage Migration Inhibitory Factor"/>
    <property type="match status" value="1"/>
</dbReference>
<accession>A0A5Q6RP51</accession>
<dbReference type="SUPFAM" id="SSF55331">
    <property type="entry name" value="Tautomerase/MIF"/>
    <property type="match status" value="1"/>
</dbReference>
<gene>
    <name evidence="1" type="ORF">FE697_018245</name>
</gene>
<dbReference type="EMBL" id="VDFQ02000006">
    <property type="protein sequence ID" value="KAA1419846.1"/>
    <property type="molecule type" value="Genomic_DNA"/>
</dbReference>
<comment type="caution">
    <text evidence="1">The sequence shown here is derived from an EMBL/GenBank/DDBJ whole genome shotgun (WGS) entry which is preliminary data.</text>
</comment>
<evidence type="ECO:0000313" key="2">
    <source>
        <dbReference type="Proteomes" id="UP000307768"/>
    </source>
</evidence>